<feature type="binding site" evidence="3">
    <location>
        <position position="27"/>
    </location>
    <ligand>
        <name>Zn(2+)</name>
        <dbReference type="ChEBI" id="CHEBI:29105"/>
    </ligand>
</feature>
<keyword evidence="2 3" id="KW-0862">Zinc</keyword>
<dbReference type="InterPro" id="IPR005584">
    <property type="entry name" value="DNA_gyrase_inhibitor_YacG"/>
</dbReference>
<accession>A0A520S4X5</accession>
<evidence type="ECO:0000256" key="1">
    <source>
        <dbReference type="ARBA" id="ARBA00022723"/>
    </source>
</evidence>
<dbReference type="GO" id="GO:0008657">
    <property type="term" value="F:DNA topoisomerase type II (double strand cut, ATP-hydrolyzing) inhibitor activity"/>
    <property type="evidence" value="ECO:0007669"/>
    <property type="project" value="UniProtKB-UniRule"/>
</dbReference>
<dbReference type="InterPro" id="IPR013088">
    <property type="entry name" value="Znf_NHR/GATA"/>
</dbReference>
<reference evidence="4 5" key="1">
    <citation type="submission" date="2019-02" db="EMBL/GenBank/DDBJ databases">
        <title>Prokaryotic population dynamics and viral predation in marine succession experiment using metagenomics: the confinement effect.</title>
        <authorList>
            <person name="Haro-Moreno J.M."/>
            <person name="Rodriguez-Valera F."/>
            <person name="Lopez-Perez M."/>
        </authorList>
    </citation>
    <scope>NUCLEOTIDE SEQUENCE [LARGE SCALE GENOMIC DNA]</scope>
    <source>
        <strain evidence="4">MED-G157</strain>
    </source>
</reference>
<name>A0A520S4X5_9GAMM</name>
<dbReference type="GO" id="GO:0006355">
    <property type="term" value="P:regulation of DNA-templated transcription"/>
    <property type="evidence" value="ECO:0007669"/>
    <property type="project" value="InterPro"/>
</dbReference>
<protein>
    <recommendedName>
        <fullName evidence="3">DNA gyrase inhibitor YacG</fullName>
    </recommendedName>
</protein>
<dbReference type="Pfam" id="PF03884">
    <property type="entry name" value="YacG"/>
    <property type="match status" value="1"/>
</dbReference>
<comment type="similarity">
    <text evidence="3">Belongs to the DNA gyrase inhibitor YacG family.</text>
</comment>
<dbReference type="PANTHER" id="PTHR36150">
    <property type="entry name" value="DNA GYRASE INHIBITOR YACG"/>
    <property type="match status" value="1"/>
</dbReference>
<evidence type="ECO:0000256" key="2">
    <source>
        <dbReference type="ARBA" id="ARBA00022833"/>
    </source>
</evidence>
<dbReference type="SUPFAM" id="SSF57716">
    <property type="entry name" value="Glucocorticoid receptor-like (DNA-binding domain)"/>
    <property type="match status" value="1"/>
</dbReference>
<gene>
    <name evidence="3 4" type="primary">yacG</name>
    <name evidence="4" type="ORF">EVA68_01220</name>
</gene>
<sequence>MAELIIQCPVCNKAVAWITSNKDRPFCSDRCRLLDLGEWATGNRTIPADSEHDDVTSSELNKD</sequence>
<keyword evidence="1 3" id="KW-0479">Metal-binding</keyword>
<organism evidence="4 5">
    <name type="scientific">OM182 bacterium</name>
    <dbReference type="NCBI Taxonomy" id="2510334"/>
    <lineage>
        <taxon>Bacteria</taxon>
        <taxon>Pseudomonadati</taxon>
        <taxon>Pseudomonadota</taxon>
        <taxon>Gammaproteobacteria</taxon>
        <taxon>OMG group</taxon>
        <taxon>OM182 clade</taxon>
    </lineage>
</organism>
<dbReference type="HAMAP" id="MF_00649">
    <property type="entry name" value="DNA_gyrase_inhibitor_YacG"/>
    <property type="match status" value="1"/>
</dbReference>
<dbReference type="PANTHER" id="PTHR36150:SF1">
    <property type="entry name" value="DNA GYRASE INHIBITOR YACG"/>
    <property type="match status" value="1"/>
</dbReference>
<comment type="caution">
    <text evidence="4">The sequence shown here is derived from an EMBL/GenBank/DDBJ whole genome shotgun (WGS) entry which is preliminary data.</text>
</comment>
<feature type="binding site" evidence="3">
    <location>
        <position position="11"/>
    </location>
    <ligand>
        <name>Zn(2+)</name>
        <dbReference type="ChEBI" id="CHEBI:29105"/>
    </ligand>
</feature>
<comment type="function">
    <text evidence="3">Inhibits all the catalytic activities of DNA gyrase by preventing its interaction with DNA. Acts by binding directly to the C-terminal domain of GyrB, which probably disrupts DNA binding by the gyrase.</text>
</comment>
<evidence type="ECO:0000313" key="5">
    <source>
        <dbReference type="Proteomes" id="UP000316199"/>
    </source>
</evidence>
<dbReference type="Proteomes" id="UP000316199">
    <property type="component" value="Unassembled WGS sequence"/>
</dbReference>
<comment type="cofactor">
    <cofactor evidence="3">
        <name>Zn(2+)</name>
        <dbReference type="ChEBI" id="CHEBI:29105"/>
    </cofactor>
    <text evidence="3">Binds 1 zinc ion.</text>
</comment>
<dbReference type="GO" id="GO:0008270">
    <property type="term" value="F:zinc ion binding"/>
    <property type="evidence" value="ECO:0007669"/>
    <property type="project" value="UniProtKB-UniRule"/>
</dbReference>
<comment type="subunit">
    <text evidence="3">Interacts with GyrB.</text>
</comment>
<dbReference type="EMBL" id="SHAG01000002">
    <property type="protein sequence ID" value="RZO77500.1"/>
    <property type="molecule type" value="Genomic_DNA"/>
</dbReference>
<evidence type="ECO:0000256" key="3">
    <source>
        <dbReference type="HAMAP-Rule" id="MF_00649"/>
    </source>
</evidence>
<evidence type="ECO:0000313" key="4">
    <source>
        <dbReference type="EMBL" id="RZO77500.1"/>
    </source>
</evidence>
<dbReference type="AlphaFoldDB" id="A0A520S4X5"/>
<feature type="binding site" evidence="3">
    <location>
        <position position="8"/>
    </location>
    <ligand>
        <name>Zn(2+)</name>
        <dbReference type="ChEBI" id="CHEBI:29105"/>
    </ligand>
</feature>
<proteinExistence type="inferred from homology"/>
<dbReference type="Gene3D" id="3.30.50.10">
    <property type="entry name" value="Erythroid Transcription Factor GATA-1, subunit A"/>
    <property type="match status" value="1"/>
</dbReference>
<feature type="binding site" evidence="3">
    <location>
        <position position="31"/>
    </location>
    <ligand>
        <name>Zn(2+)</name>
        <dbReference type="ChEBI" id="CHEBI:29105"/>
    </ligand>
</feature>